<dbReference type="AlphaFoldDB" id="A0ABD3I535"/>
<protein>
    <submittedName>
        <fullName evidence="2">Uncharacterized protein</fullName>
    </submittedName>
</protein>
<reference evidence="2 3" key="1">
    <citation type="submission" date="2024-09" db="EMBL/GenBank/DDBJ databases">
        <title>Chromosome-scale assembly of Riccia sorocarpa.</title>
        <authorList>
            <person name="Paukszto L."/>
        </authorList>
    </citation>
    <scope>NUCLEOTIDE SEQUENCE [LARGE SCALE GENOMIC DNA]</scope>
    <source>
        <strain evidence="2">LP-2024</strain>
        <tissue evidence="2">Aerial parts of the thallus</tissue>
    </source>
</reference>
<name>A0ABD3I535_9MARC</name>
<evidence type="ECO:0000313" key="2">
    <source>
        <dbReference type="EMBL" id="KAL3698820.1"/>
    </source>
</evidence>
<sequence length="118" mass="13266">MDLHPIAVTIMDYLLLLLTLVCLVLICFAPVIWSIYFAAFSVNRHDHQGRQNDGVTEYLQRQFGNGVRKISLESSNATAEETVTFHTPTLLLGPATTQDEMLWLRRLKSCVASCGKLQ</sequence>
<proteinExistence type="predicted"/>
<dbReference type="Proteomes" id="UP001633002">
    <property type="component" value="Unassembled WGS sequence"/>
</dbReference>
<organism evidence="2 3">
    <name type="scientific">Riccia sorocarpa</name>
    <dbReference type="NCBI Taxonomy" id="122646"/>
    <lineage>
        <taxon>Eukaryota</taxon>
        <taxon>Viridiplantae</taxon>
        <taxon>Streptophyta</taxon>
        <taxon>Embryophyta</taxon>
        <taxon>Marchantiophyta</taxon>
        <taxon>Marchantiopsida</taxon>
        <taxon>Marchantiidae</taxon>
        <taxon>Marchantiales</taxon>
        <taxon>Ricciaceae</taxon>
        <taxon>Riccia</taxon>
    </lineage>
</organism>
<feature type="transmembrane region" description="Helical" evidence="1">
    <location>
        <begin position="13"/>
        <end position="40"/>
    </location>
</feature>
<comment type="caution">
    <text evidence="2">The sequence shown here is derived from an EMBL/GenBank/DDBJ whole genome shotgun (WGS) entry which is preliminary data.</text>
</comment>
<keyword evidence="1" id="KW-1133">Transmembrane helix</keyword>
<keyword evidence="1" id="KW-0812">Transmembrane</keyword>
<dbReference type="EMBL" id="JBJQOH010000002">
    <property type="protein sequence ID" value="KAL3698820.1"/>
    <property type="molecule type" value="Genomic_DNA"/>
</dbReference>
<accession>A0ABD3I535</accession>
<keyword evidence="1" id="KW-0472">Membrane</keyword>
<gene>
    <name evidence="2" type="ORF">R1sor_012896</name>
</gene>
<evidence type="ECO:0000313" key="3">
    <source>
        <dbReference type="Proteomes" id="UP001633002"/>
    </source>
</evidence>
<keyword evidence="3" id="KW-1185">Reference proteome</keyword>
<evidence type="ECO:0000256" key="1">
    <source>
        <dbReference type="SAM" id="Phobius"/>
    </source>
</evidence>